<evidence type="ECO:0000256" key="2">
    <source>
        <dbReference type="SAM" id="SignalP"/>
    </source>
</evidence>
<dbReference type="EMBL" id="SFCI01001202">
    <property type="protein sequence ID" value="TFY76454.1"/>
    <property type="molecule type" value="Genomic_DNA"/>
</dbReference>
<feature type="region of interest" description="Disordered" evidence="1">
    <location>
        <begin position="151"/>
        <end position="178"/>
    </location>
</feature>
<evidence type="ECO:0000313" key="3">
    <source>
        <dbReference type="EMBL" id="TFY76454.1"/>
    </source>
</evidence>
<reference evidence="3 4" key="1">
    <citation type="submission" date="2019-02" db="EMBL/GenBank/DDBJ databases">
        <title>Genome sequencing of the rare red list fungi Hericium alpestre (H. flagellum).</title>
        <authorList>
            <person name="Buettner E."/>
            <person name="Kellner H."/>
        </authorList>
    </citation>
    <scope>NUCLEOTIDE SEQUENCE [LARGE SCALE GENOMIC DNA]</scope>
    <source>
        <strain evidence="3 4">DSM 108284</strain>
    </source>
</reference>
<comment type="caution">
    <text evidence="3">The sequence shown here is derived from an EMBL/GenBank/DDBJ whole genome shotgun (WGS) entry which is preliminary data.</text>
</comment>
<feature type="signal peptide" evidence="2">
    <location>
        <begin position="1"/>
        <end position="19"/>
    </location>
</feature>
<keyword evidence="2" id="KW-0732">Signal</keyword>
<feature type="compositionally biased region" description="Low complexity" evidence="1">
    <location>
        <begin position="92"/>
        <end position="118"/>
    </location>
</feature>
<dbReference type="AlphaFoldDB" id="A0A4Y9ZQC0"/>
<feature type="compositionally biased region" description="Low complexity" evidence="1">
    <location>
        <begin position="151"/>
        <end position="173"/>
    </location>
</feature>
<evidence type="ECO:0000313" key="4">
    <source>
        <dbReference type="Proteomes" id="UP000298061"/>
    </source>
</evidence>
<feature type="compositionally biased region" description="Polar residues" evidence="1">
    <location>
        <begin position="63"/>
        <end position="91"/>
    </location>
</feature>
<dbReference type="OrthoDB" id="3362246at2759"/>
<proteinExistence type="predicted"/>
<name>A0A4Y9ZQC0_9AGAM</name>
<organism evidence="3 4">
    <name type="scientific">Hericium alpestre</name>
    <dbReference type="NCBI Taxonomy" id="135208"/>
    <lineage>
        <taxon>Eukaryota</taxon>
        <taxon>Fungi</taxon>
        <taxon>Dikarya</taxon>
        <taxon>Basidiomycota</taxon>
        <taxon>Agaricomycotina</taxon>
        <taxon>Agaricomycetes</taxon>
        <taxon>Russulales</taxon>
        <taxon>Hericiaceae</taxon>
        <taxon>Hericium</taxon>
    </lineage>
</organism>
<dbReference type="Proteomes" id="UP000298061">
    <property type="component" value="Unassembled WGS sequence"/>
</dbReference>
<evidence type="ECO:0000256" key="1">
    <source>
        <dbReference type="SAM" id="MobiDB-lite"/>
    </source>
</evidence>
<feature type="region of interest" description="Disordered" evidence="1">
    <location>
        <begin position="63"/>
        <end position="118"/>
    </location>
</feature>
<protein>
    <submittedName>
        <fullName evidence="3">Uncharacterized protein</fullName>
    </submittedName>
</protein>
<accession>A0A4Y9ZQC0</accession>
<keyword evidence="4" id="KW-1185">Reference proteome</keyword>
<sequence>MKSAFIALVSVALAAGAYAQSLTINTPVLPGADPSGAALEDFGQQNTSPFTWDHVNFPQGTSLGLTLRDSQGNTAQSAPFTINPGSDTSCLTASSSGASSGTASATSPASSSASSASASSTSEASTSAASSSASASSASVSATSHASSVSASSASSASRASTSSSTSASASPTAGGGTADNGAVAKAASFGAIGVVGAIVAAVLA</sequence>
<feature type="chain" id="PRO_5021434867" evidence="2">
    <location>
        <begin position="20"/>
        <end position="205"/>
    </location>
</feature>
<gene>
    <name evidence="3" type="ORF">EWM64_g7559</name>
</gene>
<dbReference type="STRING" id="135208.A0A4Y9ZQC0"/>